<dbReference type="InterPro" id="IPR013564">
    <property type="entry name" value="MurT_C"/>
</dbReference>
<feature type="binding site" evidence="1">
    <location>
        <position position="213"/>
    </location>
    <ligand>
        <name>Zn(2+)</name>
        <dbReference type="ChEBI" id="CHEBI:29105"/>
    </ligand>
</feature>
<keyword evidence="1" id="KW-0436">Ligase</keyword>
<dbReference type="PANTHER" id="PTHR23135">
    <property type="entry name" value="MUR LIGASE FAMILY MEMBER"/>
    <property type="match status" value="1"/>
</dbReference>
<feature type="binding site" evidence="1">
    <location>
        <position position="216"/>
    </location>
    <ligand>
        <name>Zn(2+)</name>
        <dbReference type="ChEBI" id="CHEBI:29105"/>
    </ligand>
</feature>
<dbReference type="EC" id="6.3.5.13" evidence="1"/>
<protein>
    <recommendedName>
        <fullName evidence="1">Lipid II isoglutaminyl synthase (glutamine-hydrolyzing) subunit MurT</fullName>
        <ecNumber evidence="1">6.3.5.13</ecNumber>
    </recommendedName>
</protein>
<comment type="subunit">
    <text evidence="1">Forms a heterodimer with GatD.</text>
</comment>
<feature type="domain" description="Lipid II isoglutaminyl synthase (glutamine-hydrolyzing) subunit MurT C-terminal" evidence="3">
    <location>
        <begin position="309"/>
        <end position="412"/>
    </location>
</feature>
<evidence type="ECO:0000259" key="2">
    <source>
        <dbReference type="Pfam" id="PF08245"/>
    </source>
</evidence>
<evidence type="ECO:0000259" key="3">
    <source>
        <dbReference type="Pfam" id="PF08353"/>
    </source>
</evidence>
<proteinExistence type="inferred from homology"/>
<dbReference type="InterPro" id="IPR013221">
    <property type="entry name" value="Mur_ligase_cen"/>
</dbReference>
<dbReference type="HAMAP" id="MF_02214">
    <property type="entry name" value="Lipid_II_synth_MurT"/>
    <property type="match status" value="1"/>
</dbReference>
<dbReference type="GO" id="GO:0008360">
    <property type="term" value="P:regulation of cell shape"/>
    <property type="evidence" value="ECO:0007669"/>
    <property type="project" value="UniProtKB-KW"/>
</dbReference>
<feature type="domain" description="Mur ligase central" evidence="2">
    <location>
        <begin position="60"/>
        <end position="180"/>
    </location>
</feature>
<dbReference type="GO" id="GO:0140282">
    <property type="term" value="F:carbon-nitrogen ligase activity on lipid II"/>
    <property type="evidence" value="ECO:0007669"/>
    <property type="project" value="UniProtKB-UniRule"/>
</dbReference>
<keyword evidence="1" id="KW-0067">ATP-binding</keyword>
<gene>
    <name evidence="1" type="primary">murT</name>
    <name evidence="4" type="ORF">AUMI_113180</name>
</gene>
<comment type="catalytic activity">
    <reaction evidence="1">
        <text>beta-D-GlcNAc-(1-&gt;4)-Mur2Ac(oyl-L-Ala-gamma-D-O-P-Glu-L-Lys-D-Ala-D-Ala)-di-trans,octa-cis-undecaprenyl diphosphate + NH4(+) = beta-D-GlcNAc-(1-&gt;4)-Mur2Ac(oyl-L-Ala-D-isoglutaminyl-L-Lys-D-Ala-D-Ala)-di-trans,octa-cis-undecaprenyl diphosphate + phosphate + H(+)</text>
        <dbReference type="Rhea" id="RHEA:57932"/>
        <dbReference type="ChEBI" id="CHEBI:15378"/>
        <dbReference type="ChEBI" id="CHEBI:28938"/>
        <dbReference type="ChEBI" id="CHEBI:43474"/>
        <dbReference type="ChEBI" id="CHEBI:62233"/>
        <dbReference type="ChEBI" id="CHEBI:143132"/>
    </reaction>
</comment>
<dbReference type="Pfam" id="PF08353">
    <property type="entry name" value="MurT_C"/>
    <property type="match status" value="1"/>
</dbReference>
<comment type="similarity">
    <text evidence="1">Belongs to the MurCDEF family. MurT subfamily.</text>
</comment>
<dbReference type="GeneID" id="80452510"/>
<organism evidence="4 5">
    <name type="scientific">Aurantimicrobium minutum</name>
    <dbReference type="NCBI Taxonomy" id="708131"/>
    <lineage>
        <taxon>Bacteria</taxon>
        <taxon>Bacillati</taxon>
        <taxon>Actinomycetota</taxon>
        <taxon>Actinomycetes</taxon>
        <taxon>Micrococcales</taxon>
        <taxon>Microbacteriaceae</taxon>
        <taxon>Aurantimicrobium</taxon>
    </lineage>
</organism>
<comment type="function">
    <text evidence="1">The lipid II isoglutaminyl synthase complex catalyzes the formation of alpha-D-isoglutamine in the cell wall lipid II stem peptide. The MurT subunit catalyzes the ATP-dependent amidation of D-glutamate residue of lipid II, converting it to an isoglutamine residue.</text>
</comment>
<dbReference type="AlphaFoldDB" id="A0A173LY84"/>
<dbReference type="GO" id="GO:0008270">
    <property type="term" value="F:zinc ion binding"/>
    <property type="evidence" value="ECO:0007669"/>
    <property type="project" value="UniProtKB-UniRule"/>
</dbReference>
<keyword evidence="1" id="KW-0961">Cell wall biogenesis/degradation</keyword>
<keyword evidence="1" id="KW-0862">Zinc</keyword>
<dbReference type="InterPro" id="IPR036565">
    <property type="entry name" value="Mur-like_cat_sf"/>
</dbReference>
<dbReference type="Pfam" id="PF08245">
    <property type="entry name" value="Mur_ligase_M"/>
    <property type="match status" value="1"/>
</dbReference>
<feature type="binding site" evidence="1">
    <location>
        <position position="200"/>
    </location>
    <ligand>
        <name>Zn(2+)</name>
        <dbReference type="ChEBI" id="CHEBI:29105"/>
    </ligand>
</feature>
<keyword evidence="1" id="KW-0547">Nucleotide-binding</keyword>
<feature type="binding site" evidence="1">
    <location>
        <position position="197"/>
    </location>
    <ligand>
        <name>Zn(2+)</name>
        <dbReference type="ChEBI" id="CHEBI:29105"/>
    </ligand>
</feature>
<dbReference type="EMBL" id="AP017457">
    <property type="protein sequence ID" value="BAU99860.1"/>
    <property type="molecule type" value="Genomic_DNA"/>
</dbReference>
<comment type="catalytic activity">
    <reaction evidence="1">
        <text>beta-D-GlcNAc-(1-&gt;4)-Mur2Ac(oyl-L-Ala-gamma-D-Glu-L-Lys-D-Ala-D-Ala)-di-trans,octa-cis-undecaprenyl diphosphate + ATP = beta-D-GlcNAc-(1-&gt;4)-Mur2Ac(oyl-L-Ala-gamma-D-O-P-Glu-L-Lys-D-Ala-D-Ala)-di-trans,octa-cis-undecaprenyl diphosphate + ADP</text>
        <dbReference type="Rhea" id="RHEA:59488"/>
        <dbReference type="ChEBI" id="CHEBI:30616"/>
        <dbReference type="ChEBI" id="CHEBI:60033"/>
        <dbReference type="ChEBI" id="CHEBI:143132"/>
        <dbReference type="ChEBI" id="CHEBI:456216"/>
    </reaction>
</comment>
<evidence type="ECO:0000313" key="5">
    <source>
        <dbReference type="Proteomes" id="UP000243847"/>
    </source>
</evidence>
<dbReference type="GO" id="GO:0005524">
    <property type="term" value="F:ATP binding"/>
    <property type="evidence" value="ECO:0007669"/>
    <property type="project" value="UniProtKB-UniRule"/>
</dbReference>
<dbReference type="InterPro" id="IPR043703">
    <property type="entry name" value="Lipid_II_synth_MurT"/>
</dbReference>
<evidence type="ECO:0000256" key="1">
    <source>
        <dbReference type="HAMAP-Rule" id="MF_02214"/>
    </source>
</evidence>
<feature type="active site" evidence="1">
    <location>
        <position position="343"/>
    </location>
</feature>
<dbReference type="PANTHER" id="PTHR23135:SF7">
    <property type="entry name" value="LIPID II ISOGLUTAMINYL SYNTHASE (GLUTAMINE-HYDROLYZING) SUBUNIT MURT"/>
    <property type="match status" value="1"/>
</dbReference>
<evidence type="ECO:0000313" key="4">
    <source>
        <dbReference type="EMBL" id="BAU99860.1"/>
    </source>
</evidence>
<name>A0A173LY84_9MICO</name>
<dbReference type="SUPFAM" id="SSF53623">
    <property type="entry name" value="MurD-like peptide ligases, catalytic domain"/>
    <property type="match status" value="1"/>
</dbReference>
<reference evidence="4 5" key="1">
    <citation type="journal article" date="2016" name="Genome Announc.">
        <title>Complete Genome Sequence of Aurantimicrobium minutum Type Strain KNCT, a Planktonic Ultramicrobacterium Isolated from River Water.</title>
        <authorList>
            <person name="Nakai R."/>
            <person name="Fujisawa T."/>
            <person name="Nakamura Y."/>
            <person name="Nishide H."/>
            <person name="Uchiyama I."/>
            <person name="Baba T."/>
            <person name="Toyoda A."/>
            <person name="Fujiyama A."/>
            <person name="Naganuma T."/>
            <person name="Niki H."/>
        </authorList>
    </citation>
    <scope>NUCLEOTIDE SEQUENCE [LARGE SCALE GENOMIC DNA]</scope>
    <source>
        <strain evidence="4 5">KNC</strain>
    </source>
</reference>
<dbReference type="GO" id="GO:0016881">
    <property type="term" value="F:acid-amino acid ligase activity"/>
    <property type="evidence" value="ECO:0007669"/>
    <property type="project" value="InterPro"/>
</dbReference>
<comment type="pathway">
    <text evidence="1">Cell wall biogenesis; peptidoglycan biosynthesis.</text>
</comment>
<keyword evidence="1" id="KW-0479">Metal-binding</keyword>
<accession>A0A173LY84</accession>
<dbReference type="Proteomes" id="UP000243847">
    <property type="component" value="Chromosome sequence1"/>
</dbReference>
<dbReference type="Gene3D" id="3.40.1190.10">
    <property type="entry name" value="Mur-like, catalytic domain"/>
    <property type="match status" value="1"/>
</dbReference>
<sequence>MNTPLRTRLAISAGKLAAATSRLAGRGEGMIIGGKVALKISPHALEHLSQGRVAALVSATNGKTSTTRLLATALSQGGPVASPTTGANMTEGAVWALATGEPGAQAVLEVDEAYLPRIVKETQSKVVLLGNLSRDQLDRMSEVAMLARKWRKMIEQNPEVLIIANADDPMIVFAAEKAKNIVWVAAGQAWTADSSVCPECGTLLTRDEKSWNCSGCGRSRPTPDWVFEWTASAGKHQATAVSPQGKKYDLSQLNLPGRFNASNATMALAACSVLKVDLDKAVQLMSSVAAVSGRYAIVKSGALKVRLLLAKNPAGWSELLDIMPPAPTPVIIMINSNHADGQDPSWLWDVPFERLAGRTVIASGNRRRDLAVRLLHAGVDALVVEDPFASDADLPASVRELAVIDCAATYTAFQKIRVGALEGEVDA</sequence>
<keyword evidence="1" id="KW-0573">Peptidoglycan synthesis</keyword>
<dbReference type="RefSeq" id="WP_197702061.1">
    <property type="nucleotide sequence ID" value="NZ_AP017457.1"/>
</dbReference>
<dbReference type="KEGG" id="amin:AUMI_113180"/>
<dbReference type="GO" id="GO:0009252">
    <property type="term" value="P:peptidoglycan biosynthetic process"/>
    <property type="evidence" value="ECO:0007669"/>
    <property type="project" value="UniProtKB-UniRule"/>
</dbReference>
<comment type="catalytic activity">
    <reaction evidence="1">
        <text>beta-D-GlcNAc-(1-&gt;4)-Mur2Ac(oyl-L-Ala-gamma-D-Glu-L-Lys-D-Ala-D-Ala)-di-trans,octa-cis-undecaprenyl diphosphate + L-glutamine + ATP + H2O = beta-D-GlcNAc-(1-&gt;4)-Mur2Ac(oyl-L-Ala-D-isoglutaminyl-L-Lys-D-Ala-D-Ala)-di-trans,octa-cis-undecaprenyl diphosphate + L-glutamate + ADP + phosphate + H(+)</text>
        <dbReference type="Rhea" id="RHEA:57928"/>
        <dbReference type="ChEBI" id="CHEBI:15377"/>
        <dbReference type="ChEBI" id="CHEBI:15378"/>
        <dbReference type="ChEBI" id="CHEBI:29985"/>
        <dbReference type="ChEBI" id="CHEBI:30616"/>
        <dbReference type="ChEBI" id="CHEBI:43474"/>
        <dbReference type="ChEBI" id="CHEBI:58359"/>
        <dbReference type="ChEBI" id="CHEBI:60033"/>
        <dbReference type="ChEBI" id="CHEBI:62233"/>
        <dbReference type="ChEBI" id="CHEBI:456216"/>
        <dbReference type="EC" id="6.3.5.13"/>
    </reaction>
</comment>
<keyword evidence="1" id="KW-0133">Cell shape</keyword>
<dbReference type="UniPathway" id="UPA00219"/>
<dbReference type="GO" id="GO:0071555">
    <property type="term" value="P:cell wall organization"/>
    <property type="evidence" value="ECO:0007669"/>
    <property type="project" value="UniProtKB-KW"/>
</dbReference>